<dbReference type="AlphaFoldDB" id="A0A1I7N8L3"/>
<dbReference type="Proteomes" id="UP000199074">
    <property type="component" value="Unassembled WGS sequence"/>
</dbReference>
<dbReference type="FunFam" id="3.40.50.300:FF:000522">
    <property type="entry name" value="Gluconokinase"/>
    <property type="match status" value="1"/>
</dbReference>
<keyword evidence="8" id="KW-0311">Gluconate utilization</keyword>
<name>A0A1I7N8L3_9HYPH</name>
<evidence type="ECO:0000256" key="2">
    <source>
        <dbReference type="ARBA" id="ARBA00008420"/>
    </source>
</evidence>
<dbReference type="STRING" id="429728.SAMN05216456_1204"/>
<sequence length="188" mass="20578">MSMAPSQQLFEPARIIIVMGVSSSGKSTVGAALGRALHAPFLDGDRYHPEANVEKMRAGIPLTDEDRWPWLEALTGALKEAADKKKGVAVGACSALRKSYRDFITETAGEPVLFVYLDGSREVIGARMAARRHEYMPTSLLDSQFATLEVPDPHTENVLVVPVTDAVNRIVTTVTASLSHLKSFKRWQ</sequence>
<protein>
    <recommendedName>
        <fullName evidence="3 10">Gluconokinase</fullName>
        <ecNumber evidence="3 10">2.7.1.12</ecNumber>
    </recommendedName>
</protein>
<dbReference type="GO" id="GO:0046316">
    <property type="term" value="F:gluconokinase activity"/>
    <property type="evidence" value="ECO:0007669"/>
    <property type="project" value="UniProtKB-EC"/>
</dbReference>
<evidence type="ECO:0000256" key="4">
    <source>
        <dbReference type="ARBA" id="ARBA00022679"/>
    </source>
</evidence>
<keyword evidence="5 10" id="KW-0547">Nucleotide-binding</keyword>
<dbReference type="GO" id="GO:0005524">
    <property type="term" value="F:ATP binding"/>
    <property type="evidence" value="ECO:0007669"/>
    <property type="project" value="UniProtKB-KW"/>
</dbReference>
<dbReference type="Gene3D" id="3.40.50.300">
    <property type="entry name" value="P-loop containing nucleotide triphosphate hydrolases"/>
    <property type="match status" value="1"/>
</dbReference>
<comment type="catalytic activity">
    <reaction evidence="9 10">
        <text>D-gluconate + ATP = 6-phospho-D-gluconate + ADP + H(+)</text>
        <dbReference type="Rhea" id="RHEA:19433"/>
        <dbReference type="ChEBI" id="CHEBI:15378"/>
        <dbReference type="ChEBI" id="CHEBI:18391"/>
        <dbReference type="ChEBI" id="CHEBI:30616"/>
        <dbReference type="ChEBI" id="CHEBI:58759"/>
        <dbReference type="ChEBI" id="CHEBI:456216"/>
        <dbReference type="EC" id="2.7.1.12"/>
    </reaction>
</comment>
<evidence type="ECO:0000256" key="9">
    <source>
        <dbReference type="ARBA" id="ARBA00048090"/>
    </source>
</evidence>
<dbReference type="Pfam" id="PF01202">
    <property type="entry name" value="SKI"/>
    <property type="match status" value="1"/>
</dbReference>
<dbReference type="NCBIfam" id="TIGR01313">
    <property type="entry name" value="therm_gnt_kin"/>
    <property type="match status" value="1"/>
</dbReference>
<dbReference type="OrthoDB" id="9795716at2"/>
<evidence type="ECO:0000256" key="8">
    <source>
        <dbReference type="ARBA" id="ARBA00023064"/>
    </source>
</evidence>
<dbReference type="GO" id="GO:0005737">
    <property type="term" value="C:cytoplasm"/>
    <property type="evidence" value="ECO:0007669"/>
    <property type="project" value="TreeGrafter"/>
</dbReference>
<accession>A0A1I7N8L3</accession>
<reference evidence="11 12" key="1">
    <citation type="submission" date="2016-10" db="EMBL/GenBank/DDBJ databases">
        <authorList>
            <person name="de Groot N.N."/>
        </authorList>
    </citation>
    <scope>NUCLEOTIDE SEQUENCE [LARGE SCALE GENOMIC DNA]</scope>
    <source>
        <strain evidence="11 12">IPL20</strain>
    </source>
</reference>
<evidence type="ECO:0000313" key="12">
    <source>
        <dbReference type="Proteomes" id="UP000199074"/>
    </source>
</evidence>
<evidence type="ECO:0000256" key="3">
    <source>
        <dbReference type="ARBA" id="ARBA00012054"/>
    </source>
</evidence>
<dbReference type="InterPro" id="IPR031322">
    <property type="entry name" value="Shikimate/glucono_kinase"/>
</dbReference>
<evidence type="ECO:0000256" key="5">
    <source>
        <dbReference type="ARBA" id="ARBA00022741"/>
    </source>
</evidence>
<dbReference type="InterPro" id="IPR027417">
    <property type="entry name" value="P-loop_NTPase"/>
</dbReference>
<dbReference type="EC" id="2.7.1.12" evidence="3 10"/>
<keyword evidence="6 10" id="KW-0418">Kinase</keyword>
<comment type="similarity">
    <text evidence="2 10">Belongs to the gluconokinase GntK/GntV family.</text>
</comment>
<keyword evidence="7 10" id="KW-0067">ATP-binding</keyword>
<keyword evidence="12" id="KW-1185">Reference proteome</keyword>
<dbReference type="SUPFAM" id="SSF52540">
    <property type="entry name" value="P-loop containing nucleoside triphosphate hydrolases"/>
    <property type="match status" value="1"/>
</dbReference>
<organism evidence="11 12">
    <name type="scientific">Devosia crocina</name>
    <dbReference type="NCBI Taxonomy" id="429728"/>
    <lineage>
        <taxon>Bacteria</taxon>
        <taxon>Pseudomonadati</taxon>
        <taxon>Pseudomonadota</taxon>
        <taxon>Alphaproteobacteria</taxon>
        <taxon>Hyphomicrobiales</taxon>
        <taxon>Devosiaceae</taxon>
        <taxon>Devosia</taxon>
    </lineage>
</organism>
<evidence type="ECO:0000256" key="6">
    <source>
        <dbReference type="ARBA" id="ARBA00022777"/>
    </source>
</evidence>
<gene>
    <name evidence="11" type="ORF">SAMN05216456_1204</name>
</gene>
<evidence type="ECO:0000256" key="10">
    <source>
        <dbReference type="RuleBase" id="RU363066"/>
    </source>
</evidence>
<dbReference type="PANTHER" id="PTHR43442:SF3">
    <property type="entry name" value="GLUCONOKINASE-RELATED"/>
    <property type="match status" value="1"/>
</dbReference>
<dbReference type="CDD" id="cd02021">
    <property type="entry name" value="GntK"/>
    <property type="match status" value="1"/>
</dbReference>
<keyword evidence="4 10" id="KW-0808">Transferase</keyword>
<dbReference type="PANTHER" id="PTHR43442">
    <property type="entry name" value="GLUCONOKINASE-RELATED"/>
    <property type="match status" value="1"/>
</dbReference>
<dbReference type="EMBL" id="FPCK01000001">
    <property type="protein sequence ID" value="SFV31010.1"/>
    <property type="molecule type" value="Genomic_DNA"/>
</dbReference>
<dbReference type="InterPro" id="IPR006001">
    <property type="entry name" value="Therm_gnt_kin"/>
</dbReference>
<dbReference type="GO" id="GO:0019521">
    <property type="term" value="P:D-gluconate metabolic process"/>
    <property type="evidence" value="ECO:0007669"/>
    <property type="project" value="UniProtKB-KW"/>
</dbReference>
<evidence type="ECO:0000256" key="7">
    <source>
        <dbReference type="ARBA" id="ARBA00022840"/>
    </source>
</evidence>
<comment type="pathway">
    <text evidence="1">Carbohydrate acid metabolism.</text>
</comment>
<proteinExistence type="inferred from homology"/>
<dbReference type="RefSeq" id="WP_092422188.1">
    <property type="nucleotide sequence ID" value="NZ_FPCK01000001.1"/>
</dbReference>
<evidence type="ECO:0000313" key="11">
    <source>
        <dbReference type="EMBL" id="SFV31010.1"/>
    </source>
</evidence>
<evidence type="ECO:0000256" key="1">
    <source>
        <dbReference type="ARBA" id="ARBA00004761"/>
    </source>
</evidence>